<evidence type="ECO:0000256" key="5">
    <source>
        <dbReference type="ARBA" id="ARBA00012417"/>
    </source>
</evidence>
<evidence type="ECO:0000256" key="8">
    <source>
        <dbReference type="ARBA" id="ARBA00022723"/>
    </source>
</evidence>
<comment type="catalytic activity">
    <reaction evidence="17">
        <text>DNA(n) + a 2'-deoxyribonucleoside 5'-triphosphate = DNA(n+1) + diphosphate</text>
        <dbReference type="Rhea" id="RHEA:22508"/>
        <dbReference type="Rhea" id="RHEA-COMP:17339"/>
        <dbReference type="Rhea" id="RHEA-COMP:17340"/>
        <dbReference type="ChEBI" id="CHEBI:33019"/>
        <dbReference type="ChEBI" id="CHEBI:61560"/>
        <dbReference type="ChEBI" id="CHEBI:173112"/>
        <dbReference type="EC" id="2.7.7.7"/>
    </reaction>
</comment>
<comment type="subcellular location">
    <subcellularLocation>
        <location evidence="3">Nucleus</location>
    </subcellularLocation>
</comment>
<dbReference type="Gene3D" id="3.30.70.270">
    <property type="match status" value="1"/>
</dbReference>
<evidence type="ECO:0000256" key="15">
    <source>
        <dbReference type="ARBA" id="ARBA00023242"/>
    </source>
</evidence>
<evidence type="ECO:0000256" key="17">
    <source>
        <dbReference type="ARBA" id="ARBA00049244"/>
    </source>
</evidence>
<comment type="similarity">
    <text evidence="4">Belongs to the DNA polymerase type-Y family.</text>
</comment>
<comment type="caution">
    <text evidence="21">The sequence shown here is derived from an EMBL/GenBank/DDBJ whole genome shotgun (WGS) entry which is preliminary data.</text>
</comment>
<dbReference type="InterPro" id="IPR017961">
    <property type="entry name" value="DNA_pol_Y-fam_little_finger"/>
</dbReference>
<dbReference type="Proteomes" id="UP001249851">
    <property type="component" value="Unassembled WGS sequence"/>
</dbReference>
<dbReference type="Gene3D" id="3.40.1170.60">
    <property type="match status" value="1"/>
</dbReference>
<dbReference type="Gene3D" id="3.30.1490.100">
    <property type="entry name" value="DNA polymerase, Y-family, little finger domain"/>
    <property type="match status" value="1"/>
</dbReference>
<feature type="region of interest" description="Disordered" evidence="18">
    <location>
        <begin position="701"/>
        <end position="727"/>
    </location>
</feature>
<keyword evidence="12" id="KW-0460">Magnesium</keyword>
<dbReference type="Gene3D" id="1.10.150.20">
    <property type="entry name" value="5' to 3' exonuclease, C-terminal subdomain"/>
    <property type="match status" value="1"/>
</dbReference>
<dbReference type="EMBL" id="JARQWQ010000032">
    <property type="protein sequence ID" value="KAK2561540.1"/>
    <property type="molecule type" value="Genomic_DNA"/>
</dbReference>
<name>A0AAD9QHU3_ACRCE</name>
<keyword evidence="15" id="KW-0539">Nucleus</keyword>
<keyword evidence="22" id="KW-1185">Reference proteome</keyword>
<dbReference type="Pfam" id="PF00817">
    <property type="entry name" value="IMS"/>
    <property type="match status" value="1"/>
</dbReference>
<evidence type="ECO:0000256" key="13">
    <source>
        <dbReference type="ARBA" id="ARBA00022843"/>
    </source>
</evidence>
<comment type="cofactor">
    <cofactor evidence="2">
        <name>Mg(2+)</name>
        <dbReference type="ChEBI" id="CHEBI:18420"/>
    </cofactor>
</comment>
<keyword evidence="10" id="KW-0863">Zinc-finger</keyword>
<dbReference type="PANTHER" id="PTHR45873:SF1">
    <property type="entry name" value="DNA POLYMERASE ETA"/>
    <property type="match status" value="1"/>
</dbReference>
<reference evidence="21" key="1">
    <citation type="journal article" date="2023" name="G3 (Bethesda)">
        <title>Whole genome assembly and annotation of the endangered Caribbean coral Acropora cervicornis.</title>
        <authorList>
            <person name="Selwyn J.D."/>
            <person name="Vollmer S.V."/>
        </authorList>
    </citation>
    <scope>NUCLEOTIDE SEQUENCE</scope>
    <source>
        <strain evidence="21">K2</strain>
    </source>
</reference>
<evidence type="ECO:0000256" key="2">
    <source>
        <dbReference type="ARBA" id="ARBA00001946"/>
    </source>
</evidence>
<dbReference type="GO" id="GO:0005657">
    <property type="term" value="C:replication fork"/>
    <property type="evidence" value="ECO:0007669"/>
    <property type="project" value="TreeGrafter"/>
</dbReference>
<dbReference type="FunFam" id="3.40.1170.60:FF:000003">
    <property type="entry name" value="DNA polymerase eta"/>
    <property type="match status" value="2"/>
</dbReference>
<gene>
    <name evidence="21" type="ORF">P5673_015516</name>
</gene>
<evidence type="ECO:0000256" key="12">
    <source>
        <dbReference type="ARBA" id="ARBA00022842"/>
    </source>
</evidence>
<evidence type="ECO:0000256" key="16">
    <source>
        <dbReference type="ARBA" id="ARBA00044975"/>
    </source>
</evidence>
<dbReference type="InterPro" id="IPR001126">
    <property type="entry name" value="UmuC"/>
</dbReference>
<dbReference type="GO" id="GO:0003887">
    <property type="term" value="F:DNA-directed DNA polymerase activity"/>
    <property type="evidence" value="ECO:0007669"/>
    <property type="project" value="UniProtKB-EC"/>
</dbReference>
<evidence type="ECO:0000259" key="19">
    <source>
        <dbReference type="PROSITE" id="PS50173"/>
    </source>
</evidence>
<evidence type="ECO:0000256" key="14">
    <source>
        <dbReference type="ARBA" id="ARBA00023204"/>
    </source>
</evidence>
<dbReference type="PROSITE" id="PS50173">
    <property type="entry name" value="UMUC"/>
    <property type="match status" value="1"/>
</dbReference>
<evidence type="ECO:0000313" key="22">
    <source>
        <dbReference type="Proteomes" id="UP001249851"/>
    </source>
</evidence>
<evidence type="ECO:0000256" key="18">
    <source>
        <dbReference type="SAM" id="MobiDB-lite"/>
    </source>
</evidence>
<keyword evidence="7" id="KW-0548">Nucleotidyltransferase</keyword>
<dbReference type="GO" id="GO:0006281">
    <property type="term" value="P:DNA repair"/>
    <property type="evidence" value="ECO:0007669"/>
    <property type="project" value="UniProtKB-KW"/>
</dbReference>
<dbReference type="PROSITE" id="PS51907">
    <property type="entry name" value="ZF_UBZ3"/>
    <property type="match status" value="1"/>
</dbReference>
<keyword evidence="13" id="KW-0832">Ubl conjugation</keyword>
<dbReference type="InterPro" id="IPR043128">
    <property type="entry name" value="Rev_trsase/Diguanyl_cyclase"/>
</dbReference>
<dbReference type="GO" id="GO:0042276">
    <property type="term" value="P:error-prone translesion synthesis"/>
    <property type="evidence" value="ECO:0007669"/>
    <property type="project" value="TreeGrafter"/>
</dbReference>
<evidence type="ECO:0000259" key="20">
    <source>
        <dbReference type="PROSITE" id="PS51907"/>
    </source>
</evidence>
<proteinExistence type="inferred from homology"/>
<evidence type="ECO:0000256" key="7">
    <source>
        <dbReference type="ARBA" id="ARBA00022695"/>
    </source>
</evidence>
<evidence type="ECO:0000256" key="4">
    <source>
        <dbReference type="ARBA" id="ARBA00010945"/>
    </source>
</evidence>
<dbReference type="SUPFAM" id="SSF56672">
    <property type="entry name" value="DNA/RNA polymerases"/>
    <property type="match status" value="1"/>
</dbReference>
<dbReference type="InterPro" id="IPR041298">
    <property type="entry name" value="UBZ3"/>
</dbReference>
<dbReference type="Pfam" id="PF21704">
    <property type="entry name" value="POLH-Rev1_HhH"/>
    <property type="match status" value="1"/>
</dbReference>
<protein>
    <recommendedName>
        <fullName evidence="16">DNA polymerase eta</fullName>
        <ecNumber evidence="5">2.7.7.7</ecNumber>
    </recommendedName>
</protein>
<dbReference type="GO" id="GO:0005634">
    <property type="term" value="C:nucleus"/>
    <property type="evidence" value="ECO:0007669"/>
    <property type="project" value="UniProtKB-SubCell"/>
</dbReference>
<comment type="cofactor">
    <cofactor evidence="1">
        <name>Mn(2+)</name>
        <dbReference type="ChEBI" id="CHEBI:29035"/>
    </cofactor>
</comment>
<dbReference type="GO" id="GO:0035861">
    <property type="term" value="C:site of double-strand break"/>
    <property type="evidence" value="ECO:0007669"/>
    <property type="project" value="TreeGrafter"/>
</dbReference>
<dbReference type="EC" id="2.7.7.7" evidence="5"/>
<dbReference type="FunFam" id="3.30.1490.100:FF:000007">
    <property type="entry name" value="DNA polymerase eta"/>
    <property type="match status" value="1"/>
</dbReference>
<dbReference type="SUPFAM" id="SSF100879">
    <property type="entry name" value="Lesion bypass DNA polymerase (Y-family), little finger domain"/>
    <property type="match status" value="1"/>
</dbReference>
<feature type="compositionally biased region" description="Polar residues" evidence="18">
    <location>
        <begin position="718"/>
        <end position="727"/>
    </location>
</feature>
<evidence type="ECO:0000313" key="21">
    <source>
        <dbReference type="EMBL" id="KAK2561540.1"/>
    </source>
</evidence>
<evidence type="ECO:0000256" key="3">
    <source>
        <dbReference type="ARBA" id="ARBA00004123"/>
    </source>
</evidence>
<dbReference type="InterPro" id="IPR036775">
    <property type="entry name" value="DNA_pol_Y-fam_lit_finger_sf"/>
</dbReference>
<feature type="domain" description="UBZ3-type" evidence="20">
    <location>
        <begin position="663"/>
        <end position="697"/>
    </location>
</feature>
<dbReference type="GO" id="GO:0009411">
    <property type="term" value="P:response to UV"/>
    <property type="evidence" value="ECO:0007669"/>
    <property type="project" value="UniProtKB-ARBA"/>
</dbReference>
<evidence type="ECO:0000256" key="10">
    <source>
        <dbReference type="ARBA" id="ARBA00022771"/>
    </source>
</evidence>
<dbReference type="FunFam" id="1.10.150.20:FF:000014">
    <property type="entry name" value="Polymerase (DNA directed), eta"/>
    <property type="match status" value="1"/>
</dbReference>
<dbReference type="PIRSF" id="PIRSF036603">
    <property type="entry name" value="DPol_eta"/>
    <property type="match status" value="1"/>
</dbReference>
<dbReference type="GO" id="GO:0003684">
    <property type="term" value="F:damaged DNA binding"/>
    <property type="evidence" value="ECO:0007669"/>
    <property type="project" value="InterPro"/>
</dbReference>
<keyword evidence="14" id="KW-0234">DNA repair</keyword>
<dbReference type="Pfam" id="PF11799">
    <property type="entry name" value="IMS_C"/>
    <property type="match status" value="1"/>
</dbReference>
<sequence length="727" mass="81578">MALDRIVALVDMDCFYVQVEQRKNPELRGKPCAVVQYKTWKGGGTSLQFENAFSTKPRFNILQLCILWSRGDAVCFCSLIFKIFLVSIIAVSYEARDFGVTRTMRGDEAKEKCPDITLVRVPEARGKANLTHYREAGAEVIAVLSRFCDNCERASVDEAYIDLTETVKIRMSGMEINEIAEKSAATTFLEGYMIDDGNAQTVDYDAWRTSVEGDEDICRLAVGAIIVSEMREAVLKETQFTCSAGIAHNKVRIQNFLWEWDLEKMLAKLGGGRHKPNKQTLLPQSFVPKLFETVPIKKVRNMGGKLGVEVRSSLCAEKMSDLAKYSLGELQARFGDKTGEWLYQLSQGVDRDPVRPRQLPKSLGCGKNFPGKGKLATTDQVKYWLEQLAGELQERLSKEAELNNREARLLGVGFKTEANTSFTRSCHLKDSSAAQIARDLYNLLLPFNSTKDNKSNTWYPGIVVLQISASKFEEVSETSTPSISSFFKTKTPAEITTNASKMEIVSPALILNENVADEFSSCLQDKISECSGGNKELTKRSETASNCQLNDKQSVTKRGIEAFFSECGKSSKLKNEQRKCRNPYQDCQIDCTVLKSLPDDIQREIRQSLVKSDLERSPRKQEAKFFSLQASSSVSGVCKDTQADVDKVVDGARGSYSNETDLGDDELVKCEKCRMKFSPWEMPEHLDYHFAVDLQNIERNSSETSRCSAEPPKKKQKTTIQSFFARK</sequence>
<dbReference type="InterPro" id="IPR043502">
    <property type="entry name" value="DNA/RNA_pol_sf"/>
</dbReference>
<keyword evidence="8" id="KW-0479">Metal-binding</keyword>
<evidence type="ECO:0000256" key="6">
    <source>
        <dbReference type="ARBA" id="ARBA00022679"/>
    </source>
</evidence>
<evidence type="ECO:0000256" key="11">
    <source>
        <dbReference type="ARBA" id="ARBA00022833"/>
    </source>
</evidence>
<organism evidence="21 22">
    <name type="scientific">Acropora cervicornis</name>
    <name type="common">Staghorn coral</name>
    <dbReference type="NCBI Taxonomy" id="6130"/>
    <lineage>
        <taxon>Eukaryota</taxon>
        <taxon>Metazoa</taxon>
        <taxon>Cnidaria</taxon>
        <taxon>Anthozoa</taxon>
        <taxon>Hexacorallia</taxon>
        <taxon>Scleractinia</taxon>
        <taxon>Astrocoeniina</taxon>
        <taxon>Acroporidae</taxon>
        <taxon>Acropora</taxon>
    </lineage>
</organism>
<evidence type="ECO:0000256" key="9">
    <source>
        <dbReference type="ARBA" id="ARBA00022763"/>
    </source>
</evidence>
<evidence type="ECO:0000256" key="1">
    <source>
        <dbReference type="ARBA" id="ARBA00001936"/>
    </source>
</evidence>
<dbReference type="InterPro" id="IPR052230">
    <property type="entry name" value="DNA_polymerase_eta"/>
</dbReference>
<reference evidence="21" key="2">
    <citation type="journal article" date="2023" name="Science">
        <title>Genomic signatures of disease resistance in endangered staghorn corals.</title>
        <authorList>
            <person name="Vollmer S.V."/>
            <person name="Selwyn J.D."/>
            <person name="Despard B.A."/>
            <person name="Roesel C.L."/>
        </authorList>
    </citation>
    <scope>NUCLEOTIDE SEQUENCE</scope>
    <source>
        <strain evidence="21">K2</strain>
    </source>
</reference>
<dbReference type="GO" id="GO:0008270">
    <property type="term" value="F:zinc ion binding"/>
    <property type="evidence" value="ECO:0007669"/>
    <property type="project" value="UniProtKB-KW"/>
</dbReference>
<keyword evidence="11" id="KW-0862">Zinc</keyword>
<keyword evidence="9" id="KW-0227">DNA damage</keyword>
<dbReference type="Pfam" id="PF18439">
    <property type="entry name" value="zf_UBZ"/>
    <property type="match status" value="1"/>
</dbReference>
<accession>A0AAD9QHU3</accession>
<feature type="domain" description="UmuC" evidence="19">
    <location>
        <begin position="7"/>
        <end position="251"/>
    </location>
</feature>
<dbReference type="PANTHER" id="PTHR45873">
    <property type="entry name" value="DNA POLYMERASE ETA"/>
    <property type="match status" value="1"/>
</dbReference>
<keyword evidence="6" id="KW-0808">Transferase</keyword>
<dbReference type="AlphaFoldDB" id="A0AAD9QHU3"/>